<protein>
    <submittedName>
        <fullName evidence="3">Tyr recombinase domain-containing protein</fullName>
    </submittedName>
</protein>
<dbReference type="EMBL" id="CAMXCT020002760">
    <property type="protein sequence ID" value="CAL1153637.1"/>
    <property type="molecule type" value="Genomic_DNA"/>
</dbReference>
<name>A0A9P1CX65_9DINO</name>
<feature type="compositionally biased region" description="Basic and acidic residues" evidence="1">
    <location>
        <begin position="895"/>
        <end position="905"/>
    </location>
</feature>
<evidence type="ECO:0000313" key="2">
    <source>
        <dbReference type="EMBL" id="CAI4000262.1"/>
    </source>
</evidence>
<dbReference type="Proteomes" id="UP001152797">
    <property type="component" value="Unassembled WGS sequence"/>
</dbReference>
<reference evidence="3 4" key="2">
    <citation type="submission" date="2024-05" db="EMBL/GenBank/DDBJ databases">
        <authorList>
            <person name="Chen Y."/>
            <person name="Shah S."/>
            <person name="Dougan E. K."/>
            <person name="Thang M."/>
            <person name="Chan C."/>
        </authorList>
    </citation>
    <scope>NUCLEOTIDE SEQUENCE [LARGE SCALE GENOMIC DNA]</scope>
</reference>
<gene>
    <name evidence="2" type="ORF">C1SCF055_LOCUS26393</name>
</gene>
<dbReference type="AlphaFoldDB" id="A0A9P1CX65"/>
<feature type="region of interest" description="Disordered" evidence="1">
    <location>
        <begin position="1"/>
        <end position="65"/>
    </location>
</feature>
<feature type="region of interest" description="Disordered" evidence="1">
    <location>
        <begin position="846"/>
        <end position="939"/>
    </location>
</feature>
<dbReference type="InterPro" id="IPR011010">
    <property type="entry name" value="DNA_brk_join_enz"/>
</dbReference>
<sequence>MDFPIDGISQANVGADGAENAADKEASSVAVSRPQQSPYDGDLLGWPVGMSDGTGSEQSGLHDDRFDEDYWEPLGCPRTLADQFENMSTDRMNRLFFHNSMMSIGAELPKLPWEEGVFAQIFGTADPFGLPAESDYTPMPAFPVFKTLTTMDQASESSAAAASYGIPKFAKHVKALCDTDYKQALDLKWARALASWLTYLKPADQDREGVLTYIRDACGVRSPSTVLKRARDLQQFVNWCTSKDKQRPISEKDLLDFLRSCEAEGRSKFIGKNLVHAIKFFKFVMGGNIELEETLGPMLQGRVMRILATREPTQQARALTVQEVLQLEAMVHTSRCLLDKYFAGCLLFALFSRARWSDLSSMQSFGFDVMETDSGPFGFVEGRTRIHKTSNTAEKKALYLPFCRPDRRCGRKTELGMLRDREPYGAVCRAPTSEGGFTKRPLTSAEASSMLNDFLGVADTKETTSSHSLKATTLVWCAKSGIDDTSRAMLGHHAIKDKSLACYSRDLLSRPLRDLCAMLLNIRRGYYNPDGTRSGYMKEVQEVHMGKTATRAGEAPHSPVSVVPSPSLAEEFQEAAPAKEADPSASRAFLRTLSTRGSMEKLASRSSRKARLFTQRSSEESECATETNEEVFHKKFDSAINSGVPQAVEGRLMQNKSSQLTALDEKDFQDRTSTYFHMLVCEFLKHKFSFESMAAMNLTDSSAAFERQAVQLGLHEEFLAGLKAAGVNTLGRLAFACGQPGAAAAEAAIRQPRRQSSHSQERWPTQLPIRHRTRYPLAEQRDRLSVLTLEGPLEVAHCVYDTVSGMMQADALKYLNPAKCIDGEGQGGEDEDDAVAVASVVAPAVNENDPVTDNGNGNASHQPKVSLQPETFENERKDVQKEVSDSAAHTMQNQKRSDQSAHDTMLDEPDMSSVGKEENQDEENRGHGLNPSRGQSQDDATYVDTQVDTAFDNQGTEMAEKETETVAKIQTKSPTVATTTTVAPAPAGPAGSVPRMQEITMTKPPMELRLDSTGQGIMVKDVQNEQQCHVTTELDVMEAMTRRSLAFDVVGLISNFDVFQKWIQHLFQIMRQPAPPGFKQPTITQLMRADRQAFVRMQELTRDKRWDQAKARWHKAPGRGARAHAQ</sequence>
<dbReference type="EMBL" id="CAMXCT030002760">
    <property type="protein sequence ID" value="CAL4787574.1"/>
    <property type="molecule type" value="Genomic_DNA"/>
</dbReference>
<feature type="compositionally biased region" description="Basic and acidic residues" evidence="1">
    <location>
        <begin position="915"/>
        <end position="926"/>
    </location>
</feature>
<feature type="compositionally biased region" description="Basic and acidic residues" evidence="1">
    <location>
        <begin position="873"/>
        <end position="884"/>
    </location>
</feature>
<evidence type="ECO:0000313" key="4">
    <source>
        <dbReference type="Proteomes" id="UP001152797"/>
    </source>
</evidence>
<feature type="region of interest" description="Disordered" evidence="1">
    <location>
        <begin position="1107"/>
        <end position="1126"/>
    </location>
</feature>
<dbReference type="SUPFAM" id="SSF56349">
    <property type="entry name" value="DNA breaking-rejoining enzymes"/>
    <property type="match status" value="1"/>
</dbReference>
<dbReference type="GO" id="GO:0003677">
    <property type="term" value="F:DNA binding"/>
    <property type="evidence" value="ECO:0007669"/>
    <property type="project" value="InterPro"/>
</dbReference>
<feature type="compositionally biased region" description="Basic residues" evidence="1">
    <location>
        <begin position="1111"/>
        <end position="1126"/>
    </location>
</feature>
<proteinExistence type="predicted"/>
<dbReference type="EMBL" id="CAMXCT010002760">
    <property type="protein sequence ID" value="CAI4000262.1"/>
    <property type="molecule type" value="Genomic_DNA"/>
</dbReference>
<organism evidence="2">
    <name type="scientific">Cladocopium goreaui</name>
    <dbReference type="NCBI Taxonomy" id="2562237"/>
    <lineage>
        <taxon>Eukaryota</taxon>
        <taxon>Sar</taxon>
        <taxon>Alveolata</taxon>
        <taxon>Dinophyceae</taxon>
        <taxon>Suessiales</taxon>
        <taxon>Symbiodiniaceae</taxon>
        <taxon>Cladocopium</taxon>
    </lineage>
</organism>
<evidence type="ECO:0000256" key="1">
    <source>
        <dbReference type="SAM" id="MobiDB-lite"/>
    </source>
</evidence>
<feature type="compositionally biased region" description="Polar residues" evidence="1">
    <location>
        <begin position="29"/>
        <end position="38"/>
    </location>
</feature>
<evidence type="ECO:0000313" key="3">
    <source>
        <dbReference type="EMBL" id="CAL4787574.1"/>
    </source>
</evidence>
<comment type="caution">
    <text evidence="2">The sequence shown here is derived from an EMBL/GenBank/DDBJ whole genome shotgun (WGS) entry which is preliminary data.</text>
</comment>
<accession>A0A9P1CX65</accession>
<reference evidence="2" key="1">
    <citation type="submission" date="2022-10" db="EMBL/GenBank/DDBJ databases">
        <authorList>
            <person name="Chen Y."/>
            <person name="Dougan E. K."/>
            <person name="Chan C."/>
            <person name="Rhodes N."/>
            <person name="Thang M."/>
        </authorList>
    </citation>
    <scope>NUCLEOTIDE SEQUENCE</scope>
</reference>
<keyword evidence="4" id="KW-1185">Reference proteome</keyword>
<feature type="compositionally biased region" description="Polar residues" evidence="1">
    <location>
        <begin position="849"/>
        <end position="871"/>
    </location>
</feature>